<accession>X1AFX1</accession>
<reference evidence="1" key="1">
    <citation type="journal article" date="2014" name="Front. Microbiol.">
        <title>High frequency of phylogenetically diverse reductive dehalogenase-homologous genes in deep subseafloor sedimentary metagenomes.</title>
        <authorList>
            <person name="Kawai M."/>
            <person name="Futagami T."/>
            <person name="Toyoda A."/>
            <person name="Takaki Y."/>
            <person name="Nishi S."/>
            <person name="Hori S."/>
            <person name="Arai W."/>
            <person name="Tsubouchi T."/>
            <person name="Morono Y."/>
            <person name="Uchiyama I."/>
            <person name="Ito T."/>
            <person name="Fujiyama A."/>
            <person name="Inagaki F."/>
            <person name="Takami H."/>
        </authorList>
    </citation>
    <scope>NUCLEOTIDE SEQUENCE</scope>
    <source>
        <strain evidence="1">Expedition CK06-06</strain>
    </source>
</reference>
<protein>
    <submittedName>
        <fullName evidence="1">Uncharacterized protein</fullName>
    </submittedName>
</protein>
<comment type="caution">
    <text evidence="1">The sequence shown here is derived from an EMBL/GenBank/DDBJ whole genome shotgun (WGS) entry which is preliminary data.</text>
</comment>
<dbReference type="AlphaFoldDB" id="X1AFX1"/>
<dbReference type="EMBL" id="BART01008847">
    <property type="protein sequence ID" value="GAG58946.1"/>
    <property type="molecule type" value="Genomic_DNA"/>
</dbReference>
<evidence type="ECO:0000313" key="1">
    <source>
        <dbReference type="EMBL" id="GAG58946.1"/>
    </source>
</evidence>
<proteinExistence type="predicted"/>
<feature type="non-terminal residue" evidence="1">
    <location>
        <position position="380"/>
    </location>
</feature>
<dbReference type="InterPro" id="IPR011047">
    <property type="entry name" value="Quinoprotein_ADH-like_sf"/>
</dbReference>
<gene>
    <name evidence="1" type="ORF">S01H4_19785</name>
</gene>
<dbReference type="SUPFAM" id="SSF50998">
    <property type="entry name" value="Quinoprotein alcohol dehydrogenase-like"/>
    <property type="match status" value="1"/>
</dbReference>
<sequence>MFSVIFLSGVSFVFIHYTTPNMYEKREPFKLNISSKNLYWCYTTSEKVRSVAISDVGEYIVASTYSPDSTTYLFDNEPSISKTPSWAFSNGNTSGSVTYRSTETLDYNEYWYEYEHIKAGNQINFSVQSSPSVISFAIWDQPFENLPVTTKNGSDTDNFQLTSDSYDYYSIFLRSGSTINYNFNTTGIVDFFIADANALYLWSQGFSPSFYVDLQNTTSGNNSFIVPTAQDYYIVWNNEGTSSVSVNYIINYTALNIPNLSVADFHVESVQLIPEQTFIVPNEGKWYFFVYFEPMNSPEESTSITFDITYDIGNSMYAVDISANGDYIAAANDDNYIYFLNNSITNPKEPIWDFLGDNYFNDIAISSDGNYTVAVTGTGT</sequence>
<name>X1AFX1_9ZZZZ</name>
<organism evidence="1">
    <name type="scientific">marine sediment metagenome</name>
    <dbReference type="NCBI Taxonomy" id="412755"/>
    <lineage>
        <taxon>unclassified sequences</taxon>
        <taxon>metagenomes</taxon>
        <taxon>ecological metagenomes</taxon>
    </lineage>
</organism>